<evidence type="ECO:0000313" key="4">
    <source>
        <dbReference type="Proteomes" id="UP000296374"/>
    </source>
</evidence>
<protein>
    <submittedName>
        <fullName evidence="3">LpxI family protein</fullName>
    </submittedName>
</protein>
<dbReference type="AlphaFoldDB" id="A0A4P7HKE4"/>
<dbReference type="Gene3D" id="3.40.50.20">
    <property type="match status" value="1"/>
</dbReference>
<dbReference type="PANTHER" id="PTHR39962">
    <property type="entry name" value="BLL4848 PROTEIN"/>
    <property type="match status" value="1"/>
</dbReference>
<dbReference type="InterPro" id="IPR041255">
    <property type="entry name" value="LpxI_N"/>
</dbReference>
<dbReference type="PROSITE" id="PS51257">
    <property type="entry name" value="PROKAR_LIPOPROTEIN"/>
    <property type="match status" value="1"/>
</dbReference>
<dbReference type="InterPro" id="IPR053174">
    <property type="entry name" value="LpxI"/>
</dbReference>
<evidence type="ECO:0000313" key="3">
    <source>
        <dbReference type="EMBL" id="QBX34649.1"/>
    </source>
</evidence>
<dbReference type="Proteomes" id="UP000296374">
    <property type="component" value="Chromosome"/>
</dbReference>
<dbReference type="Pfam" id="PF17930">
    <property type="entry name" value="LpxI_N"/>
    <property type="match status" value="1"/>
</dbReference>
<dbReference type="Pfam" id="PF06230">
    <property type="entry name" value="LpxI_C"/>
    <property type="match status" value="1"/>
</dbReference>
<gene>
    <name evidence="3" type="ORF">E4191_07935</name>
</gene>
<accession>A0A4P7HKE4</accession>
<name>A0A4P7HKE4_9RHOB</name>
<feature type="domain" description="LpxI C-terminal" evidence="1">
    <location>
        <begin position="129"/>
        <end position="263"/>
    </location>
</feature>
<dbReference type="InterPro" id="IPR043167">
    <property type="entry name" value="LpxI_C_sf"/>
</dbReference>
<organism evidence="3 4">
    <name type="scientific">Paracoccus liaowanqingii</name>
    <dbReference type="NCBI Taxonomy" id="2560053"/>
    <lineage>
        <taxon>Bacteria</taxon>
        <taxon>Pseudomonadati</taxon>
        <taxon>Pseudomonadota</taxon>
        <taxon>Alphaproteobacteria</taxon>
        <taxon>Rhodobacterales</taxon>
        <taxon>Paracoccaceae</taxon>
        <taxon>Paracoccus</taxon>
    </lineage>
</organism>
<dbReference type="PANTHER" id="PTHR39962:SF1">
    <property type="entry name" value="LPXI FAMILY PROTEIN"/>
    <property type="match status" value="1"/>
</dbReference>
<feature type="domain" description="LpxI N-terminal" evidence="2">
    <location>
        <begin position="3"/>
        <end position="125"/>
    </location>
</feature>
<reference evidence="4" key="1">
    <citation type="submission" date="2019-03" db="EMBL/GenBank/DDBJ databases">
        <authorList>
            <person name="Li J."/>
        </authorList>
    </citation>
    <scope>NUCLEOTIDE SEQUENCE [LARGE SCALE GENOMIC DNA]</scope>
    <source>
        <strain evidence="4">2251</strain>
    </source>
</reference>
<dbReference type="Gene3D" id="3.40.140.80">
    <property type="match status" value="1"/>
</dbReference>
<proteinExistence type="predicted"/>
<dbReference type="InterPro" id="IPR010415">
    <property type="entry name" value="LpxI_C"/>
</dbReference>
<sequence length="273" mass="28465">MSRIALIAGQGALAPAVAACLHDPLVYTLQGFAPEGLDATPFRLERLIPFLDELHAQGVTRVVFAGAIRRPRLDPEAFDPRTAQLVPRILSALQSGDDAALRTVLDIFEENDMTICSVSEIAPDLIPGEGVLTGVPSDADRRDVDRAARILAQTGPLDLGQGAVVAQGLCLALETLPGTAAMLDFAARHADLRPNAGGARGILYKAPKPGQDRRIDLPTLGPDSVDQAAAAGLAGIAWAAGGVILLDRAEALRRAQAAGLFLWAAAPVTGDPD</sequence>
<dbReference type="KEGG" id="plia:E4191_07935"/>
<evidence type="ECO:0000259" key="2">
    <source>
        <dbReference type="Pfam" id="PF17930"/>
    </source>
</evidence>
<evidence type="ECO:0000259" key="1">
    <source>
        <dbReference type="Pfam" id="PF06230"/>
    </source>
</evidence>
<dbReference type="EMBL" id="CP038439">
    <property type="protein sequence ID" value="QBX34649.1"/>
    <property type="molecule type" value="Genomic_DNA"/>
</dbReference>
<dbReference type="RefSeq" id="WP_135312938.1">
    <property type="nucleotide sequence ID" value="NZ_CP038439.1"/>
</dbReference>